<dbReference type="OrthoDB" id="9805682at2"/>
<dbReference type="PANTHER" id="PTHR30012:SF0">
    <property type="entry name" value="TYPE II SECRETION SYSTEM PROTEIN F-RELATED"/>
    <property type="match status" value="1"/>
</dbReference>
<reference evidence="2 3" key="1">
    <citation type="journal article" date="2016" name="Front. Microbiol.">
        <title>Fuerstia marisgermanicae gen. nov., sp. nov., an Unusual Member of the Phylum Planctomycetes from the German Wadden Sea.</title>
        <authorList>
            <person name="Kohn T."/>
            <person name="Heuer A."/>
            <person name="Jogler M."/>
            <person name="Vollmers J."/>
            <person name="Boedeker C."/>
            <person name="Bunk B."/>
            <person name="Rast P."/>
            <person name="Borchert D."/>
            <person name="Glockner I."/>
            <person name="Freese H.M."/>
            <person name="Klenk H.P."/>
            <person name="Overmann J."/>
            <person name="Kaster A.K."/>
            <person name="Rohde M."/>
            <person name="Wiegand S."/>
            <person name="Jogler C."/>
        </authorList>
    </citation>
    <scope>NUCLEOTIDE SEQUENCE [LARGE SCALE GENOMIC DNA]</scope>
    <source>
        <strain evidence="2 3">NH11</strain>
    </source>
</reference>
<organism evidence="2 3">
    <name type="scientific">Fuerstiella marisgermanici</name>
    <dbReference type="NCBI Taxonomy" id="1891926"/>
    <lineage>
        <taxon>Bacteria</taxon>
        <taxon>Pseudomonadati</taxon>
        <taxon>Planctomycetota</taxon>
        <taxon>Planctomycetia</taxon>
        <taxon>Planctomycetales</taxon>
        <taxon>Planctomycetaceae</taxon>
        <taxon>Fuerstiella</taxon>
    </lineage>
</organism>
<dbReference type="KEGG" id="fmr:Fuma_01354"/>
<keyword evidence="3" id="KW-1185">Reference proteome</keyword>
<feature type="transmembrane region" description="Helical" evidence="1">
    <location>
        <begin position="423"/>
        <end position="449"/>
    </location>
</feature>
<keyword evidence="1" id="KW-1133">Transmembrane helix</keyword>
<feature type="transmembrane region" description="Helical" evidence="1">
    <location>
        <begin position="217"/>
        <end position="243"/>
    </location>
</feature>
<feature type="transmembrane region" description="Helical" evidence="1">
    <location>
        <begin position="102"/>
        <end position="121"/>
    </location>
</feature>
<dbReference type="EMBL" id="CP017641">
    <property type="protein sequence ID" value="APZ91763.1"/>
    <property type="molecule type" value="Genomic_DNA"/>
</dbReference>
<name>A0A1P8WCJ3_9PLAN</name>
<accession>A0A1P8WCJ3</accession>
<evidence type="ECO:0000313" key="2">
    <source>
        <dbReference type="EMBL" id="APZ91763.1"/>
    </source>
</evidence>
<evidence type="ECO:0000313" key="3">
    <source>
        <dbReference type="Proteomes" id="UP000187735"/>
    </source>
</evidence>
<feature type="transmembrane region" description="Helical" evidence="1">
    <location>
        <begin position="127"/>
        <end position="150"/>
    </location>
</feature>
<sequence length="459" mass="50062">MPRFRYEAVDRLGIPIHGTTEAESESALVQFLAARGQTLVSASELTLNALVAANKDTLPRLYQLRIGEQLREAILTGLPPHAAVRAIAAEPLTHPMLGVAPWLQVVALMLFVFTGGGWFFAGWFSQLALATAVFAFAIVPLIWCGMIRLYRTRPRQLLHKLADRLEAGESIPYGLRRAMPSELQSVMKSGLNDDNKGRVAADLVPTLQGSRLNSYQFVFSMLGPLILLSGVLLLSQTMLLYVFKPLKKIFDDFGMDLPLMTQALVRLSDMVNIFGTTGLVLACVTVVGVLVLIAVTLSSEWAAEPLSKIPCLGLTFRWRMQARVARILSSMIRNDCPYSDALKTATAGSGFEGVQEQGFMQAEQLESNSGQVLPMHQLSGLPIAMLSTTSGESHTPERKAAIADTFQSLSEMMDAASVGHGRLLAVFLQFFTVLMAGTFVVFAVVAMFLPLIKLLNDLS</sequence>
<dbReference type="InterPro" id="IPR003004">
    <property type="entry name" value="GspF/PilC"/>
</dbReference>
<gene>
    <name evidence="2" type="ORF">Fuma_01354</name>
</gene>
<keyword evidence="1" id="KW-0472">Membrane</keyword>
<feature type="transmembrane region" description="Helical" evidence="1">
    <location>
        <begin position="273"/>
        <end position="297"/>
    </location>
</feature>
<dbReference type="STRING" id="1891926.Fuma_01354"/>
<evidence type="ECO:0000256" key="1">
    <source>
        <dbReference type="SAM" id="Phobius"/>
    </source>
</evidence>
<keyword evidence="1" id="KW-0812">Transmembrane</keyword>
<proteinExistence type="predicted"/>
<dbReference type="AlphaFoldDB" id="A0A1P8WCJ3"/>
<protein>
    <submittedName>
        <fullName evidence="2">Type IV pilin biogenesis protein</fullName>
    </submittedName>
</protein>
<dbReference type="PANTHER" id="PTHR30012">
    <property type="entry name" value="GENERAL SECRETION PATHWAY PROTEIN"/>
    <property type="match status" value="1"/>
</dbReference>
<dbReference type="RefSeq" id="WP_077023471.1">
    <property type="nucleotide sequence ID" value="NZ_CP017641.1"/>
</dbReference>
<dbReference type="Proteomes" id="UP000187735">
    <property type="component" value="Chromosome"/>
</dbReference>